<dbReference type="Pfam" id="PF08527">
    <property type="entry name" value="PAD_M"/>
    <property type="match status" value="1"/>
</dbReference>
<dbReference type="Pfam" id="PF03068">
    <property type="entry name" value="PAD"/>
    <property type="match status" value="1"/>
</dbReference>
<dbReference type="Gene3D" id="2.60.40.1700">
    <property type="entry name" value="Protein-arginine deiminase, central domain"/>
    <property type="match status" value="1"/>
</dbReference>
<keyword evidence="4" id="KW-1185">Reference proteome</keyword>
<dbReference type="SUPFAM" id="SSF55909">
    <property type="entry name" value="Pentein"/>
    <property type="match status" value="1"/>
</dbReference>
<evidence type="ECO:0000313" key="4">
    <source>
        <dbReference type="Proteomes" id="UP000193396"/>
    </source>
</evidence>
<dbReference type="STRING" id="1293890.TALK_10765"/>
<dbReference type="InterPro" id="IPR013733">
    <property type="entry name" value="Prot_Arg_deaminase_cen_dom"/>
</dbReference>
<evidence type="ECO:0000259" key="1">
    <source>
        <dbReference type="Pfam" id="PF03068"/>
    </source>
</evidence>
<evidence type="ECO:0000259" key="2">
    <source>
        <dbReference type="Pfam" id="PF08527"/>
    </source>
</evidence>
<dbReference type="AlphaFoldDB" id="A0A1Y2LBL9"/>
<organism evidence="3 4">
    <name type="scientific">Thalassospira alkalitolerans</name>
    <dbReference type="NCBI Taxonomy" id="1293890"/>
    <lineage>
        <taxon>Bacteria</taxon>
        <taxon>Pseudomonadati</taxon>
        <taxon>Pseudomonadota</taxon>
        <taxon>Alphaproteobacteria</taxon>
        <taxon>Rhodospirillales</taxon>
        <taxon>Thalassospiraceae</taxon>
        <taxon>Thalassospira</taxon>
    </lineage>
</organism>
<dbReference type="OrthoDB" id="249764at2"/>
<name>A0A1Y2LBL9_9PROT</name>
<evidence type="ECO:0008006" key="5">
    <source>
        <dbReference type="Google" id="ProtNLM"/>
    </source>
</evidence>
<proteinExistence type="predicted"/>
<dbReference type="RefSeq" id="WP_085618673.1">
    <property type="nucleotide sequence ID" value="NZ_JFKB01000006.1"/>
</dbReference>
<dbReference type="EMBL" id="JFKB01000006">
    <property type="protein sequence ID" value="OSQ48065.1"/>
    <property type="molecule type" value="Genomic_DNA"/>
</dbReference>
<dbReference type="GO" id="GO:0005737">
    <property type="term" value="C:cytoplasm"/>
    <property type="evidence" value="ECO:0007669"/>
    <property type="project" value="InterPro"/>
</dbReference>
<dbReference type="InterPro" id="IPR004303">
    <property type="entry name" value="PAD"/>
</dbReference>
<comment type="caution">
    <text evidence="3">The sequence shown here is derived from an EMBL/GenBank/DDBJ whole genome shotgun (WGS) entry which is preliminary data.</text>
</comment>
<dbReference type="GO" id="GO:0004668">
    <property type="term" value="F:protein-arginine deiminase activity"/>
    <property type="evidence" value="ECO:0007669"/>
    <property type="project" value="InterPro"/>
</dbReference>
<evidence type="ECO:0000313" key="3">
    <source>
        <dbReference type="EMBL" id="OSQ48065.1"/>
    </source>
</evidence>
<dbReference type="InterPro" id="IPR013530">
    <property type="entry name" value="PAD_C"/>
</dbReference>
<dbReference type="PANTHER" id="PTHR10837:SF8">
    <property type="entry name" value="PROTEIN-ARGININE DEIMINASE"/>
    <property type="match status" value="1"/>
</dbReference>
<feature type="domain" description="Protein-arginine deiminase (PAD) central" evidence="2">
    <location>
        <begin position="91"/>
        <end position="250"/>
    </location>
</feature>
<feature type="domain" description="Protein-arginine deiminase C-terminal" evidence="1">
    <location>
        <begin position="361"/>
        <end position="757"/>
    </location>
</feature>
<reference evidence="3 4" key="1">
    <citation type="submission" date="2014-03" db="EMBL/GenBank/DDBJ databases">
        <title>The draft genome sequence of Thalassospira alkalitolerans JCM 18968.</title>
        <authorList>
            <person name="Lai Q."/>
            <person name="Shao Z."/>
        </authorList>
    </citation>
    <scope>NUCLEOTIDE SEQUENCE [LARGE SCALE GENOMIC DNA]</scope>
    <source>
        <strain evidence="3 4">JCM 18968</strain>
    </source>
</reference>
<dbReference type="PANTHER" id="PTHR10837">
    <property type="entry name" value="PEPTIDYLARGININE DEIMINASE"/>
    <property type="match status" value="1"/>
</dbReference>
<dbReference type="Proteomes" id="UP000193396">
    <property type="component" value="Unassembled WGS sequence"/>
</dbReference>
<gene>
    <name evidence="3" type="ORF">TALK_10765</name>
</gene>
<dbReference type="InterPro" id="IPR036556">
    <property type="entry name" value="PAD_central_sf"/>
</dbReference>
<dbReference type="GO" id="GO:0005509">
    <property type="term" value="F:calcium ion binding"/>
    <property type="evidence" value="ECO:0007669"/>
    <property type="project" value="InterPro"/>
</dbReference>
<accession>A0A1Y2LBL9</accession>
<dbReference type="SUPFAM" id="SSF110083">
    <property type="entry name" value="Peptidylarginine deiminase Pad4, middle domain"/>
    <property type="match status" value="1"/>
</dbReference>
<dbReference type="Gene3D" id="3.75.10.10">
    <property type="entry name" value="L-arginine/glycine Amidinotransferase, Chain A"/>
    <property type="match status" value="1"/>
</dbReference>
<protein>
    <recommendedName>
        <fullName evidence="5">Protein-arginine deiminase C-terminal domain-containing protein</fullName>
    </recommendedName>
</protein>
<sequence length="776" mass="84758">MPNYTVQLTAPIGNYPFSRVRVSLTSAAHTQQTQELTFTPQARTKARTFTIANGTWNLRITGAGFAPINEANINVAGDATNAKDLSVIFYSLHTDRDRNGTVDLAVGARNSRTPENISFGPNGMGAIIPVNCNQDGGNTGAGYTDNQDNHVNGDNDLNSGVAHLKITRQSFGPPADTPPGWGLRLRISPAGQGEAPASRHFRIFDGIANNSAEILGPETVATEIPQDKAIVGAEKTYGIEAVRFAGQGFESGRAIIGLLVVQPEVAGLNTAAYYFIEHVMAARWIANHHQQTVTGIYVEQGNNNQFRTDLGNAVAADANPYNPLTLATPDTAAQTNIPYLNGNAWNNFTAAGQPGLPTATPDQWLRDTMVSGYSSWPGNGGDIERKDVFMKAHRWHHLQNWVYQTLLDRDIGIFYPAAGSADAINDGNSGGNISVTPPVRKSHLIGTTDYRFGRIYYGHHRESTLDNSSRQFLAAQNMQAPIVLNADWLRVGHVDEMMTFVKANNPGNPFKRWKLLVASPARAYQILRDNQVAHGNATLLARPPQSPGNLTPNFAGFPAQGTADASATITDFLGNGQAQTKWLNFDGYREYTYQQLRTWNINGIEKVITDNVDKMKGAFDLGNADIIKVPVIFIPEIRIDGAFGLTDKIDFWTNGADGGFNIYPGRNSGFRCSALTGDMPNLFSGNNHLFIPKPFGPWVIDNTVANNGYDLFEDDLQQQIANLGNGLTCDFIDDWDYYHAHHGEIHCGTNETRAPFNGQVAFGNARFNNWWTALDG</sequence>